<keyword evidence="2" id="KW-1185">Reference proteome</keyword>
<name>A0ABS1BVB3_9NEIS</name>
<protein>
    <recommendedName>
        <fullName evidence="3">HEPN domain-containing protein</fullName>
    </recommendedName>
</protein>
<evidence type="ECO:0000313" key="2">
    <source>
        <dbReference type="Proteomes" id="UP000614058"/>
    </source>
</evidence>
<evidence type="ECO:0008006" key="3">
    <source>
        <dbReference type="Google" id="ProtNLM"/>
    </source>
</evidence>
<gene>
    <name evidence="1" type="ORF">JDW22_11010</name>
</gene>
<reference evidence="1 2" key="1">
    <citation type="journal article" date="2021" name="Pathogens">
        <title>Isolation and Characterization of Kingella bonacorsii sp. nov., A Novel Kingella Species Detected in a Stable Periodontitis Subject.</title>
        <authorList>
            <person name="Antezack A."/>
            <person name="Boxberger M."/>
            <person name="Rolland C."/>
            <person name="Monnet-Corti V."/>
            <person name="La Scola B."/>
        </authorList>
    </citation>
    <scope>NUCLEOTIDE SEQUENCE [LARGE SCALE GENOMIC DNA]</scope>
    <source>
        <strain evidence="1 2">Marseille-Q4569</strain>
    </source>
</reference>
<dbReference type="Proteomes" id="UP000614058">
    <property type="component" value="Unassembled WGS sequence"/>
</dbReference>
<organism evidence="1 2">
    <name type="scientific">Kingella bonacorsii</name>
    <dbReference type="NCBI Taxonomy" id="2796361"/>
    <lineage>
        <taxon>Bacteria</taxon>
        <taxon>Pseudomonadati</taxon>
        <taxon>Pseudomonadota</taxon>
        <taxon>Betaproteobacteria</taxon>
        <taxon>Neisseriales</taxon>
        <taxon>Neisseriaceae</taxon>
        <taxon>Kingella</taxon>
    </lineage>
</organism>
<dbReference type="EMBL" id="JAEHNZ010000004">
    <property type="protein sequence ID" value="MBK0397093.1"/>
    <property type="molecule type" value="Genomic_DNA"/>
</dbReference>
<comment type="caution">
    <text evidence="1">The sequence shown here is derived from an EMBL/GenBank/DDBJ whole genome shotgun (WGS) entry which is preliminary data.</text>
</comment>
<dbReference type="RefSeq" id="WP_200523098.1">
    <property type="nucleotide sequence ID" value="NZ_JAEHNZ010000004.1"/>
</dbReference>
<evidence type="ECO:0000313" key="1">
    <source>
        <dbReference type="EMBL" id="MBK0397093.1"/>
    </source>
</evidence>
<proteinExistence type="predicted"/>
<accession>A0ABS1BVB3</accession>
<sequence>MFNNSILEEKLNKIQTGLVELALEYAKNTTETVYIYGSNEHNSLFFNAFFKDDGIIVEKHKLKIFGSAFAPIELQMKFLDLGMDDFKELCRLFEIYQGKTLTQLKLVYDVVNKKAHADYSYDSFLSNKTIAEHIFNQWFEEEKQKVEVSNI</sequence>